<evidence type="ECO:0000313" key="3">
    <source>
        <dbReference type="Proteomes" id="UP001341840"/>
    </source>
</evidence>
<keyword evidence="3" id="KW-1185">Reference proteome</keyword>
<protein>
    <submittedName>
        <fullName evidence="2">Uncharacterized protein</fullName>
    </submittedName>
</protein>
<comment type="caution">
    <text evidence="2">The sequence shown here is derived from an EMBL/GenBank/DDBJ whole genome shotgun (WGS) entry which is preliminary data.</text>
</comment>
<accession>A0ABU6VRG1</accession>
<feature type="region of interest" description="Disordered" evidence="1">
    <location>
        <begin position="69"/>
        <end position="174"/>
    </location>
</feature>
<reference evidence="2 3" key="1">
    <citation type="journal article" date="2023" name="Plants (Basel)">
        <title>Bridging the Gap: Combining Genomics and Transcriptomics Approaches to Understand Stylosanthes scabra, an Orphan Legume from the Brazilian Caatinga.</title>
        <authorList>
            <person name="Ferreira-Neto J.R.C."/>
            <person name="da Silva M.D."/>
            <person name="Binneck E."/>
            <person name="de Melo N.F."/>
            <person name="da Silva R.H."/>
            <person name="de Melo A.L.T.M."/>
            <person name="Pandolfi V."/>
            <person name="Bustamante F.O."/>
            <person name="Brasileiro-Vidal A.C."/>
            <person name="Benko-Iseppon A.M."/>
        </authorList>
    </citation>
    <scope>NUCLEOTIDE SEQUENCE [LARGE SCALE GENOMIC DNA]</scope>
    <source>
        <tissue evidence="2">Leaves</tissue>
    </source>
</reference>
<evidence type="ECO:0000313" key="2">
    <source>
        <dbReference type="EMBL" id="MED6175982.1"/>
    </source>
</evidence>
<name>A0ABU6VRG1_9FABA</name>
<organism evidence="2 3">
    <name type="scientific">Stylosanthes scabra</name>
    <dbReference type="NCBI Taxonomy" id="79078"/>
    <lineage>
        <taxon>Eukaryota</taxon>
        <taxon>Viridiplantae</taxon>
        <taxon>Streptophyta</taxon>
        <taxon>Embryophyta</taxon>
        <taxon>Tracheophyta</taxon>
        <taxon>Spermatophyta</taxon>
        <taxon>Magnoliopsida</taxon>
        <taxon>eudicotyledons</taxon>
        <taxon>Gunneridae</taxon>
        <taxon>Pentapetalae</taxon>
        <taxon>rosids</taxon>
        <taxon>fabids</taxon>
        <taxon>Fabales</taxon>
        <taxon>Fabaceae</taxon>
        <taxon>Papilionoideae</taxon>
        <taxon>50 kb inversion clade</taxon>
        <taxon>dalbergioids sensu lato</taxon>
        <taxon>Dalbergieae</taxon>
        <taxon>Pterocarpus clade</taxon>
        <taxon>Stylosanthes</taxon>
    </lineage>
</organism>
<proteinExistence type="predicted"/>
<feature type="compositionally biased region" description="Basic and acidic residues" evidence="1">
    <location>
        <begin position="163"/>
        <end position="174"/>
    </location>
</feature>
<feature type="compositionally biased region" description="Polar residues" evidence="1">
    <location>
        <begin position="110"/>
        <end position="133"/>
    </location>
</feature>
<gene>
    <name evidence="2" type="ORF">PIB30_083512</name>
</gene>
<dbReference type="Proteomes" id="UP001341840">
    <property type="component" value="Unassembled WGS sequence"/>
</dbReference>
<evidence type="ECO:0000256" key="1">
    <source>
        <dbReference type="SAM" id="MobiDB-lite"/>
    </source>
</evidence>
<dbReference type="EMBL" id="JASCZI010152357">
    <property type="protein sequence ID" value="MED6175982.1"/>
    <property type="molecule type" value="Genomic_DNA"/>
</dbReference>
<sequence length="174" mass="18990">MNLEELEVGLAWRISVPPDPGQECPPADGTQPPRYHRFHPAAHPTARSWTCPHPSARYAGAASTPFFRRWGHREDPAAADSGTRTDDGMQPPTRQHTSGLASLGSGWPRSESNAPGASSYARTRTSTQAQWATTCRRPWPTRKGTHPGLQGPAGRPAHSRTASSRDQHDETVRT</sequence>